<dbReference type="SMART" id="SM00014">
    <property type="entry name" value="acidPPc"/>
    <property type="match status" value="1"/>
</dbReference>
<dbReference type="PANTHER" id="PTHR14969:SF13">
    <property type="entry name" value="AT30094P"/>
    <property type="match status" value="1"/>
</dbReference>
<accession>F5XIF6</accession>
<evidence type="ECO:0000313" key="4">
    <source>
        <dbReference type="Proteomes" id="UP000007947"/>
    </source>
</evidence>
<name>F5XIF6_MICPN</name>
<keyword evidence="1" id="KW-0472">Membrane</keyword>
<dbReference type="AlphaFoldDB" id="F5XIF6"/>
<sequence>MAGLTSTTRHRWLYGAALGFPAFILLTWWVHHIDGPAGIDEAVLAATVQGRTRPLTIVATVSTGLGSTVGVIIAAILAALLLLWRTRRLLLSLILTITVVETAAVVFLTKELVARDRPPTDWLIGAPAGDPAFPSGHTTNGSVVYVLSAIYLATTLTHRWSRALLVAAGILIGIAIGLSRIYLGYHWATDVLGGWLLAIAVCGTATYVACRLQRIDRAVGYGAGVAYQRAPR</sequence>
<dbReference type="eggNOG" id="COG0671">
    <property type="taxonomic scope" value="Bacteria"/>
</dbReference>
<dbReference type="PANTHER" id="PTHR14969">
    <property type="entry name" value="SPHINGOSINE-1-PHOSPHATE PHOSPHOHYDROLASE"/>
    <property type="match status" value="1"/>
</dbReference>
<protein>
    <submittedName>
        <fullName evidence="3">Putative phosphatase</fullName>
    </submittedName>
</protein>
<dbReference type="STRING" id="1032480.MLP_28110"/>
<gene>
    <name evidence="3" type="ordered locus">MLP_28110</name>
</gene>
<dbReference type="EMBL" id="AP012204">
    <property type="protein sequence ID" value="BAK35825.1"/>
    <property type="molecule type" value="Genomic_DNA"/>
</dbReference>
<evidence type="ECO:0000313" key="3">
    <source>
        <dbReference type="EMBL" id="BAK35825.1"/>
    </source>
</evidence>
<dbReference type="InterPro" id="IPR036938">
    <property type="entry name" value="PAP2/HPO_sf"/>
</dbReference>
<feature type="transmembrane region" description="Helical" evidence="1">
    <location>
        <begin position="139"/>
        <end position="156"/>
    </location>
</feature>
<feature type="transmembrane region" description="Helical" evidence="1">
    <location>
        <begin position="57"/>
        <end position="82"/>
    </location>
</feature>
<dbReference type="Pfam" id="PF01569">
    <property type="entry name" value="PAP2"/>
    <property type="match status" value="1"/>
</dbReference>
<organism evidence="3 4">
    <name type="scientific">Microlunatus phosphovorus (strain ATCC 700054 / DSM 10555 / JCM 9379 / NBRC 101784 / NCIMB 13414 / VKM Ac-1990 / NM-1)</name>
    <dbReference type="NCBI Taxonomy" id="1032480"/>
    <lineage>
        <taxon>Bacteria</taxon>
        <taxon>Bacillati</taxon>
        <taxon>Actinomycetota</taxon>
        <taxon>Actinomycetes</taxon>
        <taxon>Propionibacteriales</taxon>
        <taxon>Propionibacteriaceae</taxon>
        <taxon>Microlunatus</taxon>
    </lineage>
</organism>
<keyword evidence="1" id="KW-0812">Transmembrane</keyword>
<feature type="transmembrane region" description="Helical" evidence="1">
    <location>
        <begin position="163"/>
        <end position="185"/>
    </location>
</feature>
<dbReference type="RefSeq" id="WP_013863694.1">
    <property type="nucleotide sequence ID" value="NC_015635.1"/>
</dbReference>
<feature type="transmembrane region" description="Helical" evidence="1">
    <location>
        <begin position="12"/>
        <end position="30"/>
    </location>
</feature>
<dbReference type="SUPFAM" id="SSF48317">
    <property type="entry name" value="Acid phosphatase/Vanadium-dependent haloperoxidase"/>
    <property type="match status" value="1"/>
</dbReference>
<feature type="domain" description="Phosphatidic acid phosphatase type 2/haloperoxidase" evidence="2">
    <location>
        <begin position="89"/>
        <end position="206"/>
    </location>
</feature>
<dbReference type="OrthoDB" id="5289372at2"/>
<evidence type="ECO:0000259" key="2">
    <source>
        <dbReference type="SMART" id="SM00014"/>
    </source>
</evidence>
<feature type="transmembrane region" description="Helical" evidence="1">
    <location>
        <begin position="89"/>
        <end position="109"/>
    </location>
</feature>
<dbReference type="KEGG" id="mph:MLP_28110"/>
<dbReference type="Proteomes" id="UP000007947">
    <property type="component" value="Chromosome"/>
</dbReference>
<proteinExistence type="predicted"/>
<evidence type="ECO:0000256" key="1">
    <source>
        <dbReference type="SAM" id="Phobius"/>
    </source>
</evidence>
<dbReference type="InterPro" id="IPR000326">
    <property type="entry name" value="PAP2/HPO"/>
</dbReference>
<feature type="transmembrane region" description="Helical" evidence="1">
    <location>
        <begin position="191"/>
        <end position="210"/>
    </location>
</feature>
<reference evidence="3 4" key="1">
    <citation type="submission" date="2011-05" db="EMBL/GenBank/DDBJ databases">
        <title>Whole genome sequence of Microlunatus phosphovorus NM-1.</title>
        <authorList>
            <person name="Hosoyama A."/>
            <person name="Sasaki K."/>
            <person name="Harada T."/>
            <person name="Igarashi R."/>
            <person name="Kawakoshi A."/>
            <person name="Sasagawa M."/>
            <person name="Fukada J."/>
            <person name="Nakamura S."/>
            <person name="Katano Y."/>
            <person name="Hanada S."/>
            <person name="Kamagata Y."/>
            <person name="Nakamura N."/>
            <person name="Yamazaki S."/>
            <person name="Fujita N."/>
        </authorList>
    </citation>
    <scope>NUCLEOTIDE SEQUENCE [LARGE SCALE GENOMIC DNA]</scope>
    <source>
        <strain evidence="4">ATCC 700054 / DSM 10555 / JCM 9379 / NBRC 101784 / NCIMB 13414 / VKM Ac-1990 / NM-1</strain>
    </source>
</reference>
<dbReference type="CDD" id="cd03392">
    <property type="entry name" value="PAP2_like_2"/>
    <property type="match status" value="1"/>
</dbReference>
<keyword evidence="4" id="KW-1185">Reference proteome</keyword>
<dbReference type="Gene3D" id="1.20.144.10">
    <property type="entry name" value="Phosphatidic acid phosphatase type 2/haloperoxidase"/>
    <property type="match status" value="2"/>
</dbReference>
<keyword evidence="1" id="KW-1133">Transmembrane helix</keyword>
<dbReference type="HOGENOM" id="CLU_072573_3_3_11"/>